<dbReference type="Pfam" id="PF08529">
    <property type="entry name" value="NusA_N"/>
    <property type="match status" value="2"/>
</dbReference>
<comment type="similarity">
    <text evidence="7">Belongs to the NusA family.</text>
</comment>
<name>A0A0F0CRF6_9BACT</name>
<feature type="compositionally biased region" description="Acidic residues" evidence="8">
    <location>
        <begin position="392"/>
        <end position="411"/>
    </location>
</feature>
<dbReference type="SMART" id="SM00316">
    <property type="entry name" value="S1"/>
    <property type="match status" value="1"/>
</dbReference>
<dbReference type="InterPro" id="IPR058582">
    <property type="entry name" value="KH_NusA_2nd"/>
</dbReference>
<evidence type="ECO:0000256" key="7">
    <source>
        <dbReference type="HAMAP-Rule" id="MF_00945"/>
    </source>
</evidence>
<dbReference type="SUPFAM" id="SSF69705">
    <property type="entry name" value="Transcription factor NusA, N-terminal domain"/>
    <property type="match status" value="1"/>
</dbReference>
<dbReference type="SUPFAM" id="SSF54814">
    <property type="entry name" value="Prokaryotic type KH domain (KH-domain type II)"/>
    <property type="match status" value="2"/>
</dbReference>
<comment type="caution">
    <text evidence="10">The sequence shown here is derived from an EMBL/GenBank/DDBJ whole genome shotgun (WGS) entry which is preliminary data.</text>
</comment>
<reference evidence="10 11" key="1">
    <citation type="submission" date="2015-02" db="EMBL/GenBank/DDBJ databases">
        <title>Single-cell genomics of uncultivated deep-branching MTB reveals a conserved set of magnetosome genes.</title>
        <authorList>
            <person name="Kolinko S."/>
            <person name="Richter M."/>
            <person name="Glockner F.O."/>
            <person name="Brachmann A."/>
            <person name="Schuler D."/>
        </authorList>
    </citation>
    <scope>NUCLEOTIDE SEQUENCE [LARGE SCALE GENOMIC DNA]</scope>
    <source>
        <strain evidence="10">SKK-01</strain>
    </source>
</reference>
<dbReference type="GO" id="GO:0003746">
    <property type="term" value="F:translation elongation factor activity"/>
    <property type="evidence" value="ECO:0007669"/>
    <property type="project" value="UniProtKB-KW"/>
</dbReference>
<accession>A0A0F0CRF6</accession>
<feature type="domain" description="S1 motif" evidence="9">
    <location>
        <begin position="105"/>
        <end position="169"/>
    </location>
</feature>
<keyword evidence="1 7" id="KW-0806">Transcription termination</keyword>
<evidence type="ECO:0000256" key="3">
    <source>
        <dbReference type="ARBA" id="ARBA00022814"/>
    </source>
</evidence>
<keyword evidence="4 7" id="KW-0694">RNA-binding</keyword>
<dbReference type="SMART" id="SM00322">
    <property type="entry name" value="KH"/>
    <property type="match status" value="2"/>
</dbReference>
<dbReference type="PANTHER" id="PTHR22648">
    <property type="entry name" value="TRANSCRIPTION TERMINATION FACTOR NUSA"/>
    <property type="match status" value="1"/>
</dbReference>
<dbReference type="EMBL" id="JYNY01000329">
    <property type="protein sequence ID" value="KJJ84594.1"/>
    <property type="molecule type" value="Genomic_DNA"/>
</dbReference>
<dbReference type="PROSITE" id="PS50084">
    <property type="entry name" value="KH_TYPE_1"/>
    <property type="match status" value="1"/>
</dbReference>
<dbReference type="PATRIC" id="fig|1609969.3.peg.1652"/>
<dbReference type="InterPro" id="IPR004087">
    <property type="entry name" value="KH_dom"/>
</dbReference>
<dbReference type="Pfam" id="PF26594">
    <property type="entry name" value="KH_NusA_2nd"/>
    <property type="match status" value="1"/>
</dbReference>
<keyword evidence="5 7" id="KW-0805">Transcription regulation</keyword>
<dbReference type="Proteomes" id="UP000033428">
    <property type="component" value="Unassembled WGS sequence"/>
</dbReference>
<dbReference type="AlphaFoldDB" id="A0A0F0CRF6"/>
<dbReference type="InterPro" id="IPR030842">
    <property type="entry name" value="TF_NusA_bacterial"/>
</dbReference>
<proteinExistence type="inferred from homology"/>
<dbReference type="Gene3D" id="3.30.300.20">
    <property type="match status" value="2"/>
</dbReference>
<dbReference type="Pfam" id="PF00575">
    <property type="entry name" value="S1"/>
    <property type="match status" value="1"/>
</dbReference>
<feature type="region of interest" description="Disordered" evidence="8">
    <location>
        <begin position="380"/>
        <end position="411"/>
    </location>
</feature>
<dbReference type="PANTHER" id="PTHR22648:SF0">
    <property type="entry name" value="TRANSCRIPTION TERMINATION_ANTITERMINATION PROTEIN NUSA"/>
    <property type="match status" value="1"/>
</dbReference>
<evidence type="ECO:0000256" key="1">
    <source>
        <dbReference type="ARBA" id="ARBA00022472"/>
    </source>
</evidence>
<evidence type="ECO:0000256" key="5">
    <source>
        <dbReference type="ARBA" id="ARBA00023015"/>
    </source>
</evidence>
<dbReference type="SUPFAM" id="SSF50249">
    <property type="entry name" value="Nucleic acid-binding proteins"/>
    <property type="match status" value="1"/>
</dbReference>
<organism evidence="10 11">
    <name type="scientific">Candidatus Omnitrophus magneticus</name>
    <dbReference type="NCBI Taxonomy" id="1609969"/>
    <lineage>
        <taxon>Bacteria</taxon>
        <taxon>Pseudomonadati</taxon>
        <taxon>Candidatus Omnitrophota</taxon>
        <taxon>Candidatus Omnitrophus</taxon>
    </lineage>
</organism>
<keyword evidence="10" id="KW-0648">Protein biosynthesis</keyword>
<dbReference type="InterPro" id="IPR036555">
    <property type="entry name" value="NusA_N_sf"/>
</dbReference>
<keyword evidence="10" id="KW-0251">Elongation factor</keyword>
<dbReference type="Gene3D" id="3.30.1480.10">
    <property type="entry name" value="NusA, N-terminal domain"/>
    <property type="match status" value="1"/>
</dbReference>
<dbReference type="InterPro" id="IPR012340">
    <property type="entry name" value="NA-bd_OB-fold"/>
</dbReference>
<dbReference type="GO" id="GO:0003700">
    <property type="term" value="F:DNA-binding transcription factor activity"/>
    <property type="evidence" value="ECO:0007669"/>
    <property type="project" value="InterPro"/>
</dbReference>
<dbReference type="Gene3D" id="2.40.50.140">
    <property type="entry name" value="Nucleic acid-binding proteins"/>
    <property type="match status" value="1"/>
</dbReference>
<dbReference type="CDD" id="cd02134">
    <property type="entry name" value="KH-II_NusA_rpt1"/>
    <property type="match status" value="1"/>
</dbReference>
<comment type="subcellular location">
    <subcellularLocation>
        <location evidence="7">Cytoplasm</location>
    </subcellularLocation>
</comment>
<dbReference type="PROSITE" id="PS50126">
    <property type="entry name" value="S1"/>
    <property type="match status" value="1"/>
</dbReference>
<keyword evidence="3 7" id="KW-0889">Transcription antitermination</keyword>
<evidence type="ECO:0000313" key="10">
    <source>
        <dbReference type="EMBL" id="KJJ84594.1"/>
    </source>
</evidence>
<dbReference type="GO" id="GO:0005829">
    <property type="term" value="C:cytosol"/>
    <property type="evidence" value="ECO:0007669"/>
    <property type="project" value="TreeGrafter"/>
</dbReference>
<protein>
    <recommendedName>
        <fullName evidence="7">Transcription termination/antitermination protein NusA</fullName>
    </recommendedName>
</protein>
<dbReference type="GO" id="GO:0031564">
    <property type="term" value="P:transcription antitermination"/>
    <property type="evidence" value="ECO:0007669"/>
    <property type="project" value="UniProtKB-UniRule"/>
</dbReference>
<comment type="function">
    <text evidence="7">Participates in both transcription termination and antitermination.</text>
</comment>
<evidence type="ECO:0000259" key="9">
    <source>
        <dbReference type="PROSITE" id="PS50126"/>
    </source>
</evidence>
<dbReference type="InterPro" id="IPR003029">
    <property type="entry name" value="S1_domain"/>
</dbReference>
<dbReference type="FunFam" id="3.30.300.20:FF:000002">
    <property type="entry name" value="Transcription termination/antitermination protein NusA"/>
    <property type="match status" value="1"/>
</dbReference>
<dbReference type="CDD" id="cd04455">
    <property type="entry name" value="S1_NusA"/>
    <property type="match status" value="1"/>
</dbReference>
<evidence type="ECO:0000256" key="2">
    <source>
        <dbReference type="ARBA" id="ARBA00022490"/>
    </source>
</evidence>
<dbReference type="GO" id="GO:0006353">
    <property type="term" value="P:DNA-templated transcription termination"/>
    <property type="evidence" value="ECO:0007669"/>
    <property type="project" value="UniProtKB-UniRule"/>
</dbReference>
<dbReference type="NCBIfam" id="TIGR01953">
    <property type="entry name" value="NusA"/>
    <property type="match status" value="1"/>
</dbReference>
<dbReference type="InterPro" id="IPR025249">
    <property type="entry name" value="TF_NusA_KH_1st"/>
</dbReference>
<comment type="subunit">
    <text evidence="7">Monomer. Binds directly to the core enzyme of the DNA-dependent RNA polymerase and to nascent RNA.</text>
</comment>
<evidence type="ECO:0000256" key="4">
    <source>
        <dbReference type="ARBA" id="ARBA00022884"/>
    </source>
</evidence>
<keyword evidence="11" id="KW-1185">Reference proteome</keyword>
<sequence>MNHEFLIALERIEREKGVSKEVILEAIKSALVTAAVKIVGTADKTEISADINNDTGEIEVYQNGKRLKSLEFGRIAAQTAKQVMIQKIREAEKDIISARYQNLQGTIVNGMVHRIEKGNVIVELSDVEAILPQSEQSPREKFRQGQTIRAYLLKVEQRVNSVNVVLSRTDERFVKKLFEAEVPEITQGIVEIKSVAREAGERTKIAVYSRDEKIDAVGACVGMRGTRVKEIVKELAGERVDIINWSDDVRDYVQSAVSPVELYGMEISRENKEIKLIVSKDQLAILLGKKGRNIKLAARLIGWHLRAESFDEPVVVPLENVTSIGEERIKFLKEKGFNTAQEVVQLGAEKLSVILELGVSLSQETVDFCSVKIQETSAKKDEINNDVKKEEEPSETESLEEAESEGDGEKI</sequence>
<feature type="compositionally biased region" description="Basic and acidic residues" evidence="8">
    <location>
        <begin position="380"/>
        <end position="391"/>
    </location>
</feature>
<dbReference type="Pfam" id="PF13184">
    <property type="entry name" value="KH_NusA_1st"/>
    <property type="match status" value="1"/>
</dbReference>
<gene>
    <name evidence="7" type="primary">nusA</name>
    <name evidence="10" type="ORF">OMAG_001536</name>
</gene>
<dbReference type="InterPro" id="IPR009019">
    <property type="entry name" value="KH_sf_prok-type"/>
</dbReference>
<keyword evidence="6 7" id="KW-0804">Transcription</keyword>
<dbReference type="InterPro" id="IPR015946">
    <property type="entry name" value="KH_dom-like_a/b"/>
</dbReference>
<dbReference type="GO" id="GO:0003723">
    <property type="term" value="F:RNA binding"/>
    <property type="evidence" value="ECO:0007669"/>
    <property type="project" value="UniProtKB-UniRule"/>
</dbReference>
<evidence type="ECO:0000256" key="6">
    <source>
        <dbReference type="ARBA" id="ARBA00023163"/>
    </source>
</evidence>
<dbReference type="InterPro" id="IPR013735">
    <property type="entry name" value="TF_NusA_N"/>
</dbReference>
<dbReference type="HAMAP" id="MF_00945_B">
    <property type="entry name" value="NusA_B"/>
    <property type="match status" value="1"/>
</dbReference>
<keyword evidence="2 7" id="KW-0963">Cytoplasm</keyword>
<evidence type="ECO:0000313" key="11">
    <source>
        <dbReference type="Proteomes" id="UP000033428"/>
    </source>
</evidence>
<dbReference type="InterPro" id="IPR010213">
    <property type="entry name" value="TF_NusA"/>
</dbReference>
<evidence type="ECO:0000256" key="8">
    <source>
        <dbReference type="SAM" id="MobiDB-lite"/>
    </source>
</evidence>